<feature type="region of interest" description="Disordered" evidence="2">
    <location>
        <begin position="289"/>
        <end position="317"/>
    </location>
</feature>
<sequence>MGKSGRPRAHRHQRLQPVHGQGPASRRAGRDSASMGERAQPTDSDAALIARILEQLKSGSANETEIGLNSLAMLVDAALAGPILEAQLVRYAAPFMLDRDLQLESRLAAVGACHNLSLVSPDICQHMVAQDDIMTPLGALLPLIDPHSAHPVEIALGVEAFSLLWNLCEASDTAWEIFHRRDLSPALFRCLTPSTPLKLALPALQCFLTVSEGQPTATMTVLPTPPEFLSSLFGRPVDSGPARHWQMLAVGVALNVNPAGQDRAGAQVLSVLADGLAWDARQMVHDYTSQCPLRPNPTSPGHESDQAHTTPQPEDPQLDVKLEQLRQDLLYTLHAQQTGLELLTNICCTLDDDDDDDDQWQDDESSHGDSDEMDMNGTPCEDESPSKLPALPVAVLEFIQSRQIVDTVLHKASLPAENVLTLLKTDLRGRYQGPEILRAFTSLQIRAFLCLANLVELLPLDDLGGVSKVSAMWTDLVRLCFATTHDTAPSEDLLDAATSALRALTQTLVEAKAGPLESLNESELKVILEAGAQCPYPKIRLNLLQIIGSLGTLATQLGHPDCSASEMAASYLMVAATRESDLRLKAEALDKMFDMFSEDETDGLFLKLGLLPKLRDLEKNIKHETARQRHQMSAENRGIVRLASTNLKRFIKYKSKRPLLNGGA</sequence>
<feature type="compositionally biased region" description="Basic residues" evidence="2">
    <location>
        <begin position="1"/>
        <end position="14"/>
    </location>
</feature>
<evidence type="ECO:0000256" key="1">
    <source>
        <dbReference type="ARBA" id="ARBA00049983"/>
    </source>
</evidence>
<keyword evidence="5" id="KW-1185">Reference proteome</keyword>
<comment type="similarity">
    <text evidence="1">Belongs to the nuclear import and ribosome assembly adapter family.</text>
</comment>
<dbReference type="PANTHER" id="PTHR13347">
    <property type="entry name" value="HEAT REPEAT-CONTAINING PROTEIN 3"/>
    <property type="match status" value="1"/>
</dbReference>
<dbReference type="Pfam" id="PF25567">
    <property type="entry name" value="TPR_SYO1"/>
    <property type="match status" value="1"/>
</dbReference>
<feature type="region of interest" description="Disordered" evidence="2">
    <location>
        <begin position="1"/>
        <end position="42"/>
    </location>
</feature>
<dbReference type="InterPro" id="IPR057990">
    <property type="entry name" value="TPR_SYO1"/>
</dbReference>
<feature type="domain" description="SYO1-like TPR repeats" evidence="3">
    <location>
        <begin position="395"/>
        <end position="657"/>
    </location>
</feature>
<dbReference type="EMBL" id="VCGU01000458">
    <property type="protein sequence ID" value="TRY63110.1"/>
    <property type="molecule type" value="Genomic_DNA"/>
</dbReference>
<evidence type="ECO:0000259" key="3">
    <source>
        <dbReference type="Pfam" id="PF25567"/>
    </source>
</evidence>
<dbReference type="SUPFAM" id="SSF48371">
    <property type="entry name" value="ARM repeat"/>
    <property type="match status" value="1"/>
</dbReference>
<dbReference type="STRING" id="6832.A0A553NCE2"/>
<dbReference type="Proteomes" id="UP000318571">
    <property type="component" value="Chromosome 10"/>
</dbReference>
<evidence type="ECO:0000313" key="5">
    <source>
        <dbReference type="Proteomes" id="UP000318571"/>
    </source>
</evidence>
<reference evidence="4 5" key="1">
    <citation type="journal article" date="2018" name="Nat. Ecol. Evol.">
        <title>Genomic signatures of mitonuclear coevolution across populations of Tigriopus californicus.</title>
        <authorList>
            <person name="Barreto F.S."/>
            <person name="Watson E.T."/>
            <person name="Lima T.G."/>
            <person name="Willett C.S."/>
            <person name="Edmands S."/>
            <person name="Li W."/>
            <person name="Burton R.S."/>
        </authorList>
    </citation>
    <scope>NUCLEOTIDE SEQUENCE [LARGE SCALE GENOMIC DNA]</scope>
    <source>
        <strain evidence="4 5">San Diego</strain>
    </source>
</reference>
<organism evidence="4 5">
    <name type="scientific">Tigriopus californicus</name>
    <name type="common">Marine copepod</name>
    <dbReference type="NCBI Taxonomy" id="6832"/>
    <lineage>
        <taxon>Eukaryota</taxon>
        <taxon>Metazoa</taxon>
        <taxon>Ecdysozoa</taxon>
        <taxon>Arthropoda</taxon>
        <taxon>Crustacea</taxon>
        <taxon>Multicrustacea</taxon>
        <taxon>Hexanauplia</taxon>
        <taxon>Copepoda</taxon>
        <taxon>Harpacticoida</taxon>
        <taxon>Harpacticidae</taxon>
        <taxon>Tigriopus</taxon>
    </lineage>
</organism>
<gene>
    <name evidence="4" type="ORF">TCAL_03911</name>
</gene>
<dbReference type="InterPro" id="IPR016024">
    <property type="entry name" value="ARM-type_fold"/>
</dbReference>
<dbReference type="Gene3D" id="1.25.10.10">
    <property type="entry name" value="Leucine-rich Repeat Variant"/>
    <property type="match status" value="1"/>
</dbReference>
<dbReference type="OrthoDB" id="288703at2759"/>
<dbReference type="InterPro" id="IPR052616">
    <property type="entry name" value="SYO1-like"/>
</dbReference>
<feature type="region of interest" description="Disordered" evidence="2">
    <location>
        <begin position="355"/>
        <end position="386"/>
    </location>
</feature>
<dbReference type="GO" id="GO:0042273">
    <property type="term" value="P:ribosomal large subunit biogenesis"/>
    <property type="evidence" value="ECO:0007669"/>
    <property type="project" value="TreeGrafter"/>
</dbReference>
<evidence type="ECO:0000256" key="2">
    <source>
        <dbReference type="SAM" id="MobiDB-lite"/>
    </source>
</evidence>
<dbReference type="PANTHER" id="PTHR13347:SF1">
    <property type="entry name" value="HEAT REPEAT-CONTAINING PROTEIN 3"/>
    <property type="match status" value="1"/>
</dbReference>
<evidence type="ECO:0000313" key="4">
    <source>
        <dbReference type="EMBL" id="TRY63110.1"/>
    </source>
</evidence>
<protein>
    <recommendedName>
        <fullName evidence="3">SYO1-like TPR repeats domain-containing protein</fullName>
    </recommendedName>
</protein>
<dbReference type="OMA" id="ENELHAD"/>
<proteinExistence type="inferred from homology"/>
<dbReference type="GO" id="GO:0006606">
    <property type="term" value="P:protein import into nucleus"/>
    <property type="evidence" value="ECO:0007669"/>
    <property type="project" value="TreeGrafter"/>
</dbReference>
<dbReference type="AlphaFoldDB" id="A0A553NCE2"/>
<dbReference type="GO" id="GO:0051082">
    <property type="term" value="F:unfolded protein binding"/>
    <property type="evidence" value="ECO:0007669"/>
    <property type="project" value="TreeGrafter"/>
</dbReference>
<name>A0A553NCE2_TIGCA</name>
<accession>A0A553NCE2</accession>
<comment type="caution">
    <text evidence="4">The sequence shown here is derived from an EMBL/GenBank/DDBJ whole genome shotgun (WGS) entry which is preliminary data.</text>
</comment>
<dbReference type="InterPro" id="IPR011989">
    <property type="entry name" value="ARM-like"/>
</dbReference>